<accession>A0A151P1X3</accession>
<proteinExistence type="predicted"/>
<protein>
    <recommendedName>
        <fullName evidence="3">C-type lectin domain-containing protein</fullName>
    </recommendedName>
</protein>
<reference evidence="1 2" key="1">
    <citation type="journal article" date="2012" name="Genome Biol.">
        <title>Sequencing three crocodilian genomes to illuminate the evolution of archosaurs and amniotes.</title>
        <authorList>
            <person name="St John J.A."/>
            <person name="Braun E.L."/>
            <person name="Isberg S.R."/>
            <person name="Miles L.G."/>
            <person name="Chong A.Y."/>
            <person name="Gongora J."/>
            <person name="Dalzell P."/>
            <person name="Moran C."/>
            <person name="Bed'hom B."/>
            <person name="Abzhanov A."/>
            <person name="Burgess S.C."/>
            <person name="Cooksey A.M."/>
            <person name="Castoe T.A."/>
            <person name="Crawford N.G."/>
            <person name="Densmore L.D."/>
            <person name="Drew J.C."/>
            <person name="Edwards S.V."/>
            <person name="Faircloth B.C."/>
            <person name="Fujita M.K."/>
            <person name="Greenwold M.J."/>
            <person name="Hoffmann F.G."/>
            <person name="Howard J.M."/>
            <person name="Iguchi T."/>
            <person name="Janes D.E."/>
            <person name="Khan S.Y."/>
            <person name="Kohno S."/>
            <person name="de Koning A.J."/>
            <person name="Lance S.L."/>
            <person name="McCarthy F.M."/>
            <person name="McCormack J.E."/>
            <person name="Merchant M.E."/>
            <person name="Peterson D.G."/>
            <person name="Pollock D.D."/>
            <person name="Pourmand N."/>
            <person name="Raney B.J."/>
            <person name="Roessler K.A."/>
            <person name="Sanford J.R."/>
            <person name="Sawyer R.H."/>
            <person name="Schmidt C.J."/>
            <person name="Triplett E.W."/>
            <person name="Tuberville T.D."/>
            <person name="Venegas-Anaya M."/>
            <person name="Howard J.T."/>
            <person name="Jarvis E.D."/>
            <person name="Guillette L.J.Jr."/>
            <person name="Glenn T.C."/>
            <person name="Green R.E."/>
            <person name="Ray D.A."/>
        </authorList>
    </citation>
    <scope>NUCLEOTIDE SEQUENCE [LARGE SCALE GENOMIC DNA]</scope>
    <source>
        <strain evidence="1">KSC_2009_1</strain>
    </source>
</reference>
<dbReference type="Proteomes" id="UP000050525">
    <property type="component" value="Unassembled WGS sequence"/>
</dbReference>
<evidence type="ECO:0000313" key="1">
    <source>
        <dbReference type="EMBL" id="KYO43074.1"/>
    </source>
</evidence>
<dbReference type="AlphaFoldDB" id="A0A151P1X3"/>
<evidence type="ECO:0008006" key="3">
    <source>
        <dbReference type="Google" id="ProtNLM"/>
    </source>
</evidence>
<evidence type="ECO:0000313" key="2">
    <source>
        <dbReference type="Proteomes" id="UP000050525"/>
    </source>
</evidence>
<comment type="caution">
    <text evidence="1">The sequence shown here is derived from an EMBL/GenBank/DDBJ whole genome shotgun (WGS) entry which is preliminary data.</text>
</comment>
<keyword evidence="2" id="KW-1185">Reference proteome</keyword>
<organism evidence="1 2">
    <name type="scientific">Alligator mississippiensis</name>
    <name type="common">American alligator</name>
    <dbReference type="NCBI Taxonomy" id="8496"/>
    <lineage>
        <taxon>Eukaryota</taxon>
        <taxon>Metazoa</taxon>
        <taxon>Chordata</taxon>
        <taxon>Craniata</taxon>
        <taxon>Vertebrata</taxon>
        <taxon>Euteleostomi</taxon>
        <taxon>Archelosauria</taxon>
        <taxon>Archosauria</taxon>
        <taxon>Crocodylia</taxon>
        <taxon>Alligatoridae</taxon>
        <taxon>Alligatorinae</taxon>
        <taxon>Alligator</taxon>
    </lineage>
</organism>
<gene>
    <name evidence="1" type="ORF">Y1Q_0023664</name>
</gene>
<name>A0A151P1X3_ALLMI</name>
<sequence>MVQGCNDSRTQSQGQIFCRHPKALCIIANSIAETLFFSSTKLNYSACHNFCQDQGWELLGPDVAQAQQEHYKTTWVQTPSTKDQPWTCYYLEDGEQRESSCTVTRPCHCREASAPASPQN</sequence>
<dbReference type="EMBL" id="AKHW03001241">
    <property type="protein sequence ID" value="KYO43074.1"/>
    <property type="molecule type" value="Genomic_DNA"/>
</dbReference>